<dbReference type="RefSeq" id="WP_182299980.1">
    <property type="nucleotide sequence ID" value="NZ_CP041969.1"/>
</dbReference>
<sequence>MGLPEIDISFRSKAVSAIQRSQRGIVALILIDATGTFDTREYKTAADILATDWTTANLDYIKQAFLGTPSKVIVERLDVEDELSVALTRLVGKKWNYLAVPSEDNNTTLSGWIAAERAKGKIFKAVLSNTVADAEGVINFTTEGIVVGSGTYTAAQYTPRIAGILAGLPFTRSSTYYVLPEVVSITESADPDEDIDDGKLILINDGEKIKIGRGVNSFTTTTPEKSAEYKKIKIVEGMDLIREDITTTFGDEFVGKVNNTYDNQVLFFAAANAYLVTLQPTVLDPAGDNRVDVNIDAQRLAWESIGVDTSELTDQQIKEKSFGSKVFVGGSAKFVDGMEDLKFAIAIN</sequence>
<dbReference type="Proteomes" id="UP000515679">
    <property type="component" value="Chromosome"/>
</dbReference>
<dbReference type="Pfam" id="PF17482">
    <property type="entry name" value="Phage_sheath_1C"/>
    <property type="match status" value="1"/>
</dbReference>
<protein>
    <submittedName>
        <fullName evidence="4">Phage tail sheath protein</fullName>
    </submittedName>
</protein>
<evidence type="ECO:0000313" key="5">
    <source>
        <dbReference type="Proteomes" id="UP000515679"/>
    </source>
</evidence>
<name>A0A7G5C3F7_9BACL</name>
<dbReference type="Pfam" id="PF04984">
    <property type="entry name" value="Phage_sheath_1"/>
    <property type="match status" value="1"/>
</dbReference>
<accession>A0A7G5C3F7</accession>
<keyword evidence="5" id="KW-1185">Reference proteome</keyword>
<gene>
    <name evidence="4" type="ORF">FPL14_23135</name>
</gene>
<dbReference type="KEGG" id="cchl:FPL14_23135"/>
<evidence type="ECO:0000259" key="2">
    <source>
        <dbReference type="Pfam" id="PF04984"/>
    </source>
</evidence>
<organism evidence="4 5">
    <name type="scientific">Cohnella cholangitidis</name>
    <dbReference type="NCBI Taxonomy" id="2598458"/>
    <lineage>
        <taxon>Bacteria</taxon>
        <taxon>Bacillati</taxon>
        <taxon>Bacillota</taxon>
        <taxon>Bacilli</taxon>
        <taxon>Bacillales</taxon>
        <taxon>Paenibacillaceae</taxon>
        <taxon>Cohnella</taxon>
    </lineage>
</organism>
<dbReference type="InterPro" id="IPR035089">
    <property type="entry name" value="Phage_sheath_subtilisin"/>
</dbReference>
<evidence type="ECO:0000259" key="3">
    <source>
        <dbReference type="Pfam" id="PF17482"/>
    </source>
</evidence>
<evidence type="ECO:0000256" key="1">
    <source>
        <dbReference type="ARBA" id="ARBA00008005"/>
    </source>
</evidence>
<dbReference type="Gene3D" id="3.30.1370.220">
    <property type="match status" value="1"/>
</dbReference>
<comment type="similarity">
    <text evidence="1">Belongs to the myoviridae tail sheath protein family.</text>
</comment>
<dbReference type="EMBL" id="CP041969">
    <property type="protein sequence ID" value="QMV43741.1"/>
    <property type="molecule type" value="Genomic_DNA"/>
</dbReference>
<proteinExistence type="inferred from homology"/>
<feature type="domain" description="Tail sheath protein subtilisin-like" evidence="2">
    <location>
        <begin position="83"/>
        <end position="212"/>
    </location>
</feature>
<reference evidence="4 5" key="1">
    <citation type="submission" date="2019-07" db="EMBL/GenBank/DDBJ databases">
        <authorList>
            <person name="Kim J.K."/>
            <person name="Cheong H.-M."/>
            <person name="Choi Y."/>
            <person name="Hwang K.J."/>
            <person name="Lee S."/>
            <person name="Choi C."/>
        </authorList>
    </citation>
    <scope>NUCLEOTIDE SEQUENCE [LARGE SCALE GENOMIC DNA]</scope>
    <source>
        <strain evidence="4 5">KS 22</strain>
    </source>
</reference>
<dbReference type="InterPro" id="IPR020287">
    <property type="entry name" value="Tail_sheath_C"/>
</dbReference>
<feature type="domain" description="Tail sheath protein C-terminal" evidence="3">
    <location>
        <begin position="224"/>
        <end position="347"/>
    </location>
</feature>
<dbReference type="Gene3D" id="3.40.50.11790">
    <property type="match status" value="1"/>
</dbReference>
<evidence type="ECO:0000313" key="4">
    <source>
        <dbReference type="EMBL" id="QMV43741.1"/>
    </source>
</evidence>
<dbReference type="AlphaFoldDB" id="A0A7G5C3F7"/>